<dbReference type="PROSITE" id="PS51375">
    <property type="entry name" value="PPR"/>
    <property type="match status" value="1"/>
</dbReference>
<keyword evidence="5" id="KW-1185">Reference proteome</keyword>
<feature type="repeat" description="PPR" evidence="3">
    <location>
        <begin position="202"/>
        <end position="236"/>
    </location>
</feature>
<dbReference type="NCBIfam" id="TIGR00756">
    <property type="entry name" value="PPR"/>
    <property type="match status" value="1"/>
</dbReference>
<evidence type="ECO:0000313" key="4">
    <source>
        <dbReference type="EMBL" id="GAV68939.1"/>
    </source>
</evidence>
<dbReference type="PANTHER" id="PTHR45717">
    <property type="entry name" value="OS12G0527900 PROTEIN"/>
    <property type="match status" value="1"/>
</dbReference>
<dbReference type="InterPro" id="IPR011990">
    <property type="entry name" value="TPR-like_helical_dom_sf"/>
</dbReference>
<comment type="caution">
    <text evidence="4">The sequence shown here is derived from an EMBL/GenBank/DDBJ whole genome shotgun (WGS) entry which is preliminary data.</text>
</comment>
<dbReference type="InterPro" id="IPR002885">
    <property type="entry name" value="PPR_rpt"/>
</dbReference>
<dbReference type="InParanoid" id="A0A1Q3BM18"/>
<sequence length="362" mass="41743">MQALALSGQRSFVQAIHRTLFVTCLPRNQIPSSFYLFCAQTPGNVSQETLDSKQEKPSCLSMRIERLQRGEPVGSAFQGWMGQGFSVHRGDILHAINRLRKLKLNKRALEVMEWVIREKPYRPKELDYSYLLEFTTKLHGISRGEKLFKRKELERTWGIVQKLPHVRPKSYMLEIEAFGRIGHISRAEELWLEMKSIKELKSTEQFNSIIYVYCKYGFIDKASELFKEIEMNGCKPNAITYRHLALGCLKAGLEEEGLRTLVLGENMTTSKRIRNSTPWLETTLSIIEIFAEKGEVGNVEKLFAELNVAKYTRYTFVYNTLLKAYVKAEVYDPNFLRRIILGGARPDAETYSLLKLAELSQP</sequence>
<evidence type="ECO:0000313" key="5">
    <source>
        <dbReference type="Proteomes" id="UP000187406"/>
    </source>
</evidence>
<dbReference type="AlphaFoldDB" id="A0A1Q3BM18"/>
<dbReference type="GO" id="GO:0003729">
    <property type="term" value="F:mRNA binding"/>
    <property type="evidence" value="ECO:0007669"/>
    <property type="project" value="UniProtKB-ARBA"/>
</dbReference>
<dbReference type="Gene3D" id="1.25.40.10">
    <property type="entry name" value="Tetratricopeptide repeat domain"/>
    <property type="match status" value="1"/>
</dbReference>
<comment type="similarity">
    <text evidence="1">Belongs to the PPR family. P subfamily.</text>
</comment>
<dbReference type="Proteomes" id="UP000187406">
    <property type="component" value="Unassembled WGS sequence"/>
</dbReference>
<proteinExistence type="inferred from homology"/>
<name>A0A1Q3BM18_CEPFO</name>
<evidence type="ECO:0000256" key="3">
    <source>
        <dbReference type="PROSITE-ProRule" id="PRU00708"/>
    </source>
</evidence>
<accession>A0A1Q3BM18</accession>
<gene>
    <name evidence="4" type="ORF">CFOL_v3_12442</name>
</gene>
<dbReference type="GO" id="GO:0005739">
    <property type="term" value="C:mitochondrion"/>
    <property type="evidence" value="ECO:0007669"/>
    <property type="project" value="TreeGrafter"/>
</dbReference>
<dbReference type="FunFam" id="1.25.40.10:FF:000799">
    <property type="entry name" value="Pentatricopeptide repeat-containing protein At1g07590, mitochondrial"/>
    <property type="match status" value="1"/>
</dbReference>
<organism evidence="4 5">
    <name type="scientific">Cephalotus follicularis</name>
    <name type="common">Albany pitcher plant</name>
    <dbReference type="NCBI Taxonomy" id="3775"/>
    <lineage>
        <taxon>Eukaryota</taxon>
        <taxon>Viridiplantae</taxon>
        <taxon>Streptophyta</taxon>
        <taxon>Embryophyta</taxon>
        <taxon>Tracheophyta</taxon>
        <taxon>Spermatophyta</taxon>
        <taxon>Magnoliopsida</taxon>
        <taxon>eudicotyledons</taxon>
        <taxon>Gunneridae</taxon>
        <taxon>Pentapetalae</taxon>
        <taxon>rosids</taxon>
        <taxon>fabids</taxon>
        <taxon>Oxalidales</taxon>
        <taxon>Cephalotaceae</taxon>
        <taxon>Cephalotus</taxon>
    </lineage>
</organism>
<dbReference type="Pfam" id="PF13041">
    <property type="entry name" value="PPR_2"/>
    <property type="match status" value="1"/>
</dbReference>
<protein>
    <submittedName>
        <fullName evidence="4">PPR domain-containing protein/PPR_2 domain-containing protein</fullName>
    </submittedName>
</protein>
<dbReference type="OrthoDB" id="185373at2759"/>
<dbReference type="EMBL" id="BDDD01000670">
    <property type="protein sequence ID" value="GAV68939.1"/>
    <property type="molecule type" value="Genomic_DNA"/>
</dbReference>
<evidence type="ECO:0000256" key="1">
    <source>
        <dbReference type="ARBA" id="ARBA00007626"/>
    </source>
</evidence>
<keyword evidence="2" id="KW-0677">Repeat</keyword>
<evidence type="ECO:0000256" key="2">
    <source>
        <dbReference type="ARBA" id="ARBA00022737"/>
    </source>
</evidence>
<reference evidence="5" key="1">
    <citation type="submission" date="2016-04" db="EMBL/GenBank/DDBJ databases">
        <title>Cephalotus genome sequencing.</title>
        <authorList>
            <person name="Fukushima K."/>
            <person name="Hasebe M."/>
            <person name="Fang X."/>
        </authorList>
    </citation>
    <scope>NUCLEOTIDE SEQUENCE [LARGE SCALE GENOMIC DNA]</scope>
    <source>
        <strain evidence="5">cv. St1</strain>
    </source>
</reference>
<dbReference type="PANTHER" id="PTHR45717:SF11">
    <property type="entry name" value="PENTACOTRIPEPTIDE-REPEAT REGION OF PRORP DOMAIN-CONTAINING PROTEIN"/>
    <property type="match status" value="1"/>
</dbReference>
<dbReference type="STRING" id="3775.A0A1Q3BM18"/>
<dbReference type="Pfam" id="PF01535">
    <property type="entry name" value="PPR"/>
    <property type="match status" value="1"/>
</dbReference>